<dbReference type="AlphaFoldDB" id="A0A8S1RLM0"/>
<gene>
    <name evidence="2" type="ORF">PSON_ATCC_30995.1.T1820065</name>
</gene>
<evidence type="ECO:0000313" key="2">
    <source>
        <dbReference type="EMBL" id="CAD8128040.1"/>
    </source>
</evidence>
<name>A0A8S1RLM0_9CILI</name>
<organism evidence="2 3">
    <name type="scientific">Paramecium sonneborni</name>
    <dbReference type="NCBI Taxonomy" id="65129"/>
    <lineage>
        <taxon>Eukaryota</taxon>
        <taxon>Sar</taxon>
        <taxon>Alveolata</taxon>
        <taxon>Ciliophora</taxon>
        <taxon>Intramacronucleata</taxon>
        <taxon>Oligohymenophorea</taxon>
        <taxon>Peniculida</taxon>
        <taxon>Parameciidae</taxon>
        <taxon>Paramecium</taxon>
    </lineage>
</organism>
<keyword evidence="3" id="KW-1185">Reference proteome</keyword>
<evidence type="ECO:0000313" key="3">
    <source>
        <dbReference type="Proteomes" id="UP000692954"/>
    </source>
</evidence>
<comment type="caution">
    <text evidence="2">The sequence shown here is derived from an EMBL/GenBank/DDBJ whole genome shotgun (WGS) entry which is preliminary data.</text>
</comment>
<reference evidence="2" key="1">
    <citation type="submission" date="2021-01" db="EMBL/GenBank/DDBJ databases">
        <authorList>
            <consortium name="Genoscope - CEA"/>
            <person name="William W."/>
        </authorList>
    </citation>
    <scope>NUCLEOTIDE SEQUENCE</scope>
</reference>
<evidence type="ECO:0000256" key="1">
    <source>
        <dbReference type="SAM" id="Coils"/>
    </source>
</evidence>
<protein>
    <submittedName>
        <fullName evidence="2">Uncharacterized protein</fullName>
    </submittedName>
</protein>
<dbReference type="EMBL" id="CAJJDN010000182">
    <property type="protein sequence ID" value="CAD8128040.1"/>
    <property type="molecule type" value="Genomic_DNA"/>
</dbReference>
<dbReference type="Proteomes" id="UP000692954">
    <property type="component" value="Unassembled WGS sequence"/>
</dbReference>
<proteinExistence type="predicted"/>
<sequence length="197" mass="23971">MFNTWRLHFKSQTVYNNNKIVVANEEQPSKEICELLIQELQLQLSKRKQVEWNYQVLKEKRKLEIQVQQDDIAGLKQAITLLEQQNQNIQYKIRNDNLCQYDKNINNLQQYQELNRFNKSLSHKNDDLYFFKSIFIRETLVYLFQTEQLLFPYLFQKEKYEDALQSIKKIVYDIINLDIQRRPQQFVDVDIKKKLVT</sequence>
<feature type="coiled-coil region" evidence="1">
    <location>
        <begin position="65"/>
        <end position="92"/>
    </location>
</feature>
<keyword evidence="1" id="KW-0175">Coiled coil</keyword>
<accession>A0A8S1RLM0</accession>